<accession>A0A5P2BMS5</accession>
<reference evidence="1 2" key="1">
    <citation type="submission" date="2018-05" db="EMBL/GenBank/DDBJ databases">
        <title>Streptomyces venezuelae.</title>
        <authorList>
            <person name="Kim W."/>
            <person name="Lee N."/>
            <person name="Cho B.-K."/>
        </authorList>
    </citation>
    <scope>NUCLEOTIDE SEQUENCE [LARGE SCALE GENOMIC DNA]</scope>
    <source>
        <strain evidence="1 2">ATCC 14583</strain>
    </source>
</reference>
<name>A0A5P2BMS5_STRVZ</name>
<keyword evidence="2" id="KW-1185">Reference proteome</keyword>
<dbReference type="Proteomes" id="UP000323046">
    <property type="component" value="Chromosome"/>
</dbReference>
<evidence type="ECO:0000313" key="2">
    <source>
        <dbReference type="Proteomes" id="UP000323046"/>
    </source>
</evidence>
<gene>
    <name evidence="1" type="ORF">DEJ47_35365</name>
</gene>
<evidence type="ECO:0000313" key="1">
    <source>
        <dbReference type="EMBL" id="QES30998.1"/>
    </source>
</evidence>
<dbReference type="AlphaFoldDB" id="A0A5P2BMS5"/>
<sequence length="70" mass="7887">MDWSFLRRELPYESGTLGAAERRDLTRRTRSDELLDGLQVWIDAAQGTQGRVRSLREAVLSVGRELASAP</sequence>
<protein>
    <submittedName>
        <fullName evidence="1">Uncharacterized protein</fullName>
    </submittedName>
</protein>
<dbReference type="EMBL" id="CP029193">
    <property type="protein sequence ID" value="QES30998.1"/>
    <property type="molecule type" value="Genomic_DNA"/>
</dbReference>
<proteinExistence type="predicted"/>
<organism evidence="1 2">
    <name type="scientific">Streptomyces venezuelae</name>
    <dbReference type="NCBI Taxonomy" id="54571"/>
    <lineage>
        <taxon>Bacteria</taxon>
        <taxon>Bacillati</taxon>
        <taxon>Actinomycetota</taxon>
        <taxon>Actinomycetes</taxon>
        <taxon>Kitasatosporales</taxon>
        <taxon>Streptomycetaceae</taxon>
        <taxon>Streptomyces</taxon>
    </lineage>
</organism>